<dbReference type="EMBL" id="BTRK01000001">
    <property type="protein sequence ID" value="GMR30250.1"/>
    <property type="molecule type" value="Genomic_DNA"/>
</dbReference>
<protein>
    <submittedName>
        <fullName evidence="1">Uncharacterized protein</fullName>
    </submittedName>
</protein>
<dbReference type="AlphaFoldDB" id="A0AAN4Z2W2"/>
<sequence>MEGIMEKLPDERMSSEESEGKCIYFMEKNDTRGPFTVEQILKMSWDKKFDELTPFHIVTNGNSAGKDTKFQSFAERNGVLSSSFHTPLEVESEEDRKLLPIEMGFRMLGLKFASSFAKAYLGIFEMFRIGKTEMIEWLSNHISVLENKFKTLSVEVKKKALDELVHQMEMKPYLLCSVCDRFMFTAFNTFFHMSTPDHVDKMNKKSETFGKVNKLISMMVAVINPETVHEENKALN</sequence>
<evidence type="ECO:0000313" key="2">
    <source>
        <dbReference type="Proteomes" id="UP001328107"/>
    </source>
</evidence>
<reference evidence="2" key="1">
    <citation type="submission" date="2022-10" db="EMBL/GenBank/DDBJ databases">
        <title>Genome assembly of Pristionchus species.</title>
        <authorList>
            <person name="Yoshida K."/>
            <person name="Sommer R.J."/>
        </authorList>
    </citation>
    <scope>NUCLEOTIDE SEQUENCE [LARGE SCALE GENOMIC DNA]</scope>
    <source>
        <strain evidence="2">RS5460</strain>
    </source>
</reference>
<dbReference type="Proteomes" id="UP001328107">
    <property type="component" value="Unassembled WGS sequence"/>
</dbReference>
<proteinExistence type="predicted"/>
<accession>A0AAN4Z2W2</accession>
<feature type="non-terminal residue" evidence="1">
    <location>
        <position position="236"/>
    </location>
</feature>
<comment type="caution">
    <text evidence="1">The sequence shown here is derived from an EMBL/GenBank/DDBJ whole genome shotgun (WGS) entry which is preliminary data.</text>
</comment>
<keyword evidence="2" id="KW-1185">Reference proteome</keyword>
<gene>
    <name evidence="1" type="ORF">PMAYCL1PPCAC_00445</name>
</gene>
<evidence type="ECO:0000313" key="1">
    <source>
        <dbReference type="EMBL" id="GMR30250.1"/>
    </source>
</evidence>
<organism evidence="1 2">
    <name type="scientific">Pristionchus mayeri</name>
    <dbReference type="NCBI Taxonomy" id="1317129"/>
    <lineage>
        <taxon>Eukaryota</taxon>
        <taxon>Metazoa</taxon>
        <taxon>Ecdysozoa</taxon>
        <taxon>Nematoda</taxon>
        <taxon>Chromadorea</taxon>
        <taxon>Rhabditida</taxon>
        <taxon>Rhabditina</taxon>
        <taxon>Diplogasteromorpha</taxon>
        <taxon>Diplogasteroidea</taxon>
        <taxon>Neodiplogasteridae</taxon>
        <taxon>Pristionchus</taxon>
    </lineage>
</organism>
<name>A0AAN4Z2W2_9BILA</name>